<dbReference type="InterPro" id="IPR041677">
    <property type="entry name" value="DNA2/NAM7_AAA_11"/>
</dbReference>
<dbReference type="SUPFAM" id="SSF52540">
    <property type="entry name" value="P-loop containing nucleoside triphosphate hydrolases"/>
    <property type="match status" value="1"/>
</dbReference>
<dbReference type="GO" id="GO:0031380">
    <property type="term" value="C:nuclear RNA-directed RNA polymerase complex"/>
    <property type="evidence" value="ECO:0007669"/>
    <property type="project" value="TreeGrafter"/>
</dbReference>
<dbReference type="InterPro" id="IPR047187">
    <property type="entry name" value="SF1_C_Upf1"/>
</dbReference>
<keyword evidence="7" id="KW-1185">Reference proteome</keyword>
<name>A0AAN6WQ91_9PEZI</name>
<feature type="domain" description="ZNFX1" evidence="5">
    <location>
        <begin position="99"/>
        <end position="204"/>
    </location>
</feature>
<dbReference type="InterPro" id="IPR045055">
    <property type="entry name" value="DNA2/NAM7-like"/>
</dbReference>
<dbReference type="Pfam" id="PF13086">
    <property type="entry name" value="AAA_11"/>
    <property type="match status" value="1"/>
</dbReference>
<reference evidence="6" key="1">
    <citation type="journal article" date="2023" name="Mol. Phylogenet. Evol.">
        <title>Genome-scale phylogeny and comparative genomics of the fungal order Sordariales.</title>
        <authorList>
            <person name="Hensen N."/>
            <person name="Bonometti L."/>
            <person name="Westerberg I."/>
            <person name="Brannstrom I.O."/>
            <person name="Guillou S."/>
            <person name="Cros-Aarteil S."/>
            <person name="Calhoun S."/>
            <person name="Haridas S."/>
            <person name="Kuo A."/>
            <person name="Mondo S."/>
            <person name="Pangilinan J."/>
            <person name="Riley R."/>
            <person name="LaButti K."/>
            <person name="Andreopoulos B."/>
            <person name="Lipzen A."/>
            <person name="Chen C."/>
            <person name="Yan M."/>
            <person name="Daum C."/>
            <person name="Ng V."/>
            <person name="Clum A."/>
            <person name="Steindorff A."/>
            <person name="Ohm R.A."/>
            <person name="Martin F."/>
            <person name="Silar P."/>
            <person name="Natvig D.O."/>
            <person name="Lalanne C."/>
            <person name="Gautier V."/>
            <person name="Ament-Velasquez S.L."/>
            <person name="Kruys A."/>
            <person name="Hutchinson M.I."/>
            <person name="Powell A.J."/>
            <person name="Barry K."/>
            <person name="Miller A.N."/>
            <person name="Grigoriev I.V."/>
            <person name="Debuchy R."/>
            <person name="Gladieux P."/>
            <person name="Hiltunen Thoren M."/>
            <person name="Johannesson H."/>
        </authorList>
    </citation>
    <scope>NUCLEOTIDE SEQUENCE</scope>
    <source>
        <strain evidence="6">PSN309</strain>
    </source>
</reference>
<evidence type="ECO:0000259" key="4">
    <source>
        <dbReference type="Pfam" id="PF13087"/>
    </source>
</evidence>
<dbReference type="InterPro" id="IPR041679">
    <property type="entry name" value="DNA2/NAM7-like_C"/>
</dbReference>
<dbReference type="PANTHER" id="PTHR10887:SF341">
    <property type="entry name" value="NFX1-TYPE ZINC FINGER-CONTAINING PROTEIN 1"/>
    <property type="match status" value="1"/>
</dbReference>
<organism evidence="6 7">
    <name type="scientific">Podospora australis</name>
    <dbReference type="NCBI Taxonomy" id="1536484"/>
    <lineage>
        <taxon>Eukaryota</taxon>
        <taxon>Fungi</taxon>
        <taxon>Dikarya</taxon>
        <taxon>Ascomycota</taxon>
        <taxon>Pezizomycotina</taxon>
        <taxon>Sordariomycetes</taxon>
        <taxon>Sordariomycetidae</taxon>
        <taxon>Sordariales</taxon>
        <taxon>Podosporaceae</taxon>
        <taxon>Podospora</taxon>
    </lineage>
</organism>
<keyword evidence="1 6" id="KW-0067">ATP-binding</keyword>
<evidence type="ECO:0000259" key="5">
    <source>
        <dbReference type="Pfam" id="PF25396"/>
    </source>
</evidence>
<evidence type="ECO:0000313" key="6">
    <source>
        <dbReference type="EMBL" id="KAK4185743.1"/>
    </source>
</evidence>
<dbReference type="Proteomes" id="UP001302126">
    <property type="component" value="Unassembled WGS sequence"/>
</dbReference>
<keyword evidence="1 6" id="KW-0547">Nucleotide-binding</keyword>
<protein>
    <submittedName>
        <fullName evidence="6">Helicase</fullName>
    </submittedName>
</protein>
<evidence type="ECO:0000313" key="7">
    <source>
        <dbReference type="Proteomes" id="UP001302126"/>
    </source>
</evidence>
<sequence>MAAVDDKQMAVAQGDTFYRPSEGRGWKSLPELPTPEEILAEENPDLPGNPVDVPWASKDLYLEAQYRLLRCDAVEGLRYAVRHFIERCRKAPSTPVSDDDFICVYNEVRVKGYLMTRNFPVVNICFSSMYQINWRNSKRLLPGSIMAITTQKDQFRSICKIATVAQRLYTGGLDQDPPLVDLIWANPEDAVIDPNLELIMVESRHSFFEAARYVLKNLQRASEVSSPLDKYLTGHHSEDTVPNFILENPVMNLSCLIPNNVSNTSQTVQAFKSKLATHNLLTQEFPDLQDTSELDESQLEGLRRMLTNELAIVQGPPGTGKTFTSIKFLEVAVANQRKYGGPPIIVSAHTNHALDQLLAHCLHLNMEVLRVGGQTKSEELRHFTLYRRRQHGNFSTDAKTERLEKERRQILGKIQRLVEHEIFGDRLVDRGALLEAGIITQEQHDSLVDETMNSSSALEHYGAFGLWLDDSRIRAKVLQNRWLTRFELEESHANKLLPEIDYDDDEELFNIADDEDEQIRFKGKYLKLEHVWSGKPAARLSSSGRAVSRALKESDLFAIEKDLRGAVYQHFQAELLQYSTKKFSALLGNYIDTCKRLKVCRDIRDVNLVTRQGINIIGCTTTGLTKYRGFLEGVSPRTILIEEAAETRESDIVSGLYPSVQQLVLVGDHQQLTPKCNIQWLSDPPYNITTSLFQRMVNLDVPFTMLRQQRRMRPELRHLLQPFYPDLSDHPVVLSLNNRPHVPGMGGHNLWLYDHGWPEQTNNNNSKFNELEAGMVVRFYAYLVANGIDPSEITILTFYNGQRKLLMTKLRRHPSLFGLTKFNVFTIDSYQGEENDIVLLSLVRSPEVVGRWQIGFLEDEHRAVVAISRARLGLYMFGNIENAIAAGHNWLWTKIWNGFSEQEAVRRLEGLPLTCQKHGRETWIKTVDDWGDNAGGCDQRCEETRPCGHPCSLKCHFHPCVEQLFCGHGCQRRCSQKCYCDCVDFQNAQMQYEARERPSLSQAATRQTLSTAQRGAQRFAQGNLGGRGGSRHTTEALPGWQNFSENPHRHDEEAAQTQTALVPFKAPITTVREVYQSVALVKGRRVEGDRTTQQFELGKSSVSGHEDKLDTPVETESAAQAMSPSQTSSSGGLGLLVDIGEPVESEAPVQHVANMAPMIIPGITRDMNSLVIRPPSEEGRAEEDEGDLIQF</sequence>
<evidence type="ECO:0000256" key="1">
    <source>
        <dbReference type="ARBA" id="ARBA00022806"/>
    </source>
</evidence>
<proteinExistence type="predicted"/>
<gene>
    <name evidence="6" type="ORF">QBC35DRAFT_555890</name>
</gene>
<dbReference type="PANTHER" id="PTHR10887">
    <property type="entry name" value="DNA2/NAM7 HELICASE FAMILY"/>
    <property type="match status" value="1"/>
</dbReference>
<dbReference type="Gene3D" id="3.40.50.300">
    <property type="entry name" value="P-loop containing nucleotide triphosphate hydrolases"/>
    <property type="match status" value="3"/>
</dbReference>
<dbReference type="GO" id="GO:0031048">
    <property type="term" value="P:regulatory ncRNA-mediated heterochromatin formation"/>
    <property type="evidence" value="ECO:0007669"/>
    <property type="project" value="TreeGrafter"/>
</dbReference>
<dbReference type="CDD" id="cd06008">
    <property type="entry name" value="NF-X1-zinc-finger"/>
    <property type="match status" value="1"/>
</dbReference>
<feature type="domain" description="DNA2/NAM7 helicase-like C-terminal" evidence="4">
    <location>
        <begin position="689"/>
        <end position="880"/>
    </location>
</feature>
<dbReference type="EMBL" id="MU864441">
    <property type="protein sequence ID" value="KAK4185743.1"/>
    <property type="molecule type" value="Genomic_DNA"/>
</dbReference>
<feature type="domain" description="DNA2/NAM7 helicase helicase" evidence="3">
    <location>
        <begin position="293"/>
        <end position="411"/>
    </location>
</feature>
<dbReference type="GO" id="GO:0004386">
    <property type="term" value="F:helicase activity"/>
    <property type="evidence" value="ECO:0007669"/>
    <property type="project" value="UniProtKB-KW"/>
</dbReference>
<accession>A0AAN6WQ91</accession>
<dbReference type="InterPro" id="IPR057373">
    <property type="entry name" value="ZNFX1"/>
</dbReference>
<dbReference type="CDD" id="cd18808">
    <property type="entry name" value="SF1_C_Upf1"/>
    <property type="match status" value="1"/>
</dbReference>
<evidence type="ECO:0000256" key="2">
    <source>
        <dbReference type="SAM" id="MobiDB-lite"/>
    </source>
</evidence>
<feature type="compositionally biased region" description="Polar residues" evidence="2">
    <location>
        <begin position="1092"/>
        <end position="1103"/>
    </location>
</feature>
<dbReference type="Pfam" id="PF13087">
    <property type="entry name" value="AAA_12"/>
    <property type="match status" value="1"/>
</dbReference>
<comment type="caution">
    <text evidence="6">The sequence shown here is derived from an EMBL/GenBank/DDBJ whole genome shotgun (WGS) entry which is preliminary data.</text>
</comment>
<dbReference type="Pfam" id="PF25396">
    <property type="entry name" value="ZNFX1"/>
    <property type="match status" value="1"/>
</dbReference>
<dbReference type="InterPro" id="IPR027417">
    <property type="entry name" value="P-loop_NTPase"/>
</dbReference>
<keyword evidence="1 6" id="KW-0347">Helicase</keyword>
<feature type="region of interest" description="Disordered" evidence="2">
    <location>
        <begin position="1092"/>
        <end position="1135"/>
    </location>
</feature>
<reference evidence="6" key="2">
    <citation type="submission" date="2023-05" db="EMBL/GenBank/DDBJ databases">
        <authorList>
            <consortium name="Lawrence Berkeley National Laboratory"/>
            <person name="Steindorff A."/>
            <person name="Hensen N."/>
            <person name="Bonometti L."/>
            <person name="Westerberg I."/>
            <person name="Brannstrom I.O."/>
            <person name="Guillou S."/>
            <person name="Cros-Aarteil S."/>
            <person name="Calhoun S."/>
            <person name="Haridas S."/>
            <person name="Kuo A."/>
            <person name="Mondo S."/>
            <person name="Pangilinan J."/>
            <person name="Riley R."/>
            <person name="Labutti K."/>
            <person name="Andreopoulos B."/>
            <person name="Lipzen A."/>
            <person name="Chen C."/>
            <person name="Yanf M."/>
            <person name="Daum C."/>
            <person name="Ng V."/>
            <person name="Clum A."/>
            <person name="Ohm R."/>
            <person name="Martin F."/>
            <person name="Silar P."/>
            <person name="Natvig D."/>
            <person name="Lalanne C."/>
            <person name="Gautier V."/>
            <person name="Ament-Velasquez S.L."/>
            <person name="Kruys A."/>
            <person name="Hutchinson M.I."/>
            <person name="Powell A.J."/>
            <person name="Barry K."/>
            <person name="Miller A.N."/>
            <person name="Grigoriev I.V."/>
            <person name="Debuchy R."/>
            <person name="Gladieux P."/>
            <person name="Thoren M.H."/>
            <person name="Johannesson H."/>
        </authorList>
    </citation>
    <scope>NUCLEOTIDE SEQUENCE</scope>
    <source>
        <strain evidence="6">PSN309</strain>
    </source>
</reference>
<evidence type="ECO:0000259" key="3">
    <source>
        <dbReference type="Pfam" id="PF13086"/>
    </source>
</evidence>
<feature type="compositionally biased region" description="Polar residues" evidence="2">
    <location>
        <begin position="1117"/>
        <end position="1127"/>
    </location>
</feature>
<dbReference type="AlphaFoldDB" id="A0AAN6WQ91"/>
<keyword evidence="1 6" id="KW-0378">Hydrolase</keyword>